<evidence type="ECO:0000256" key="1">
    <source>
        <dbReference type="SAM" id="Phobius"/>
    </source>
</evidence>
<keyword evidence="1" id="KW-1133">Transmembrane helix</keyword>
<gene>
    <name evidence="2" type="ORF">SAMN04488528_101824</name>
</gene>
<dbReference type="AlphaFoldDB" id="A0A1I0Z746"/>
<protein>
    <submittedName>
        <fullName evidence="2">Uncharacterized protein</fullName>
    </submittedName>
</protein>
<accession>A0A1I0Z746</accession>
<keyword evidence="3" id="KW-1185">Reference proteome</keyword>
<proteinExistence type="predicted"/>
<reference evidence="2 3" key="1">
    <citation type="submission" date="2016-10" db="EMBL/GenBank/DDBJ databases">
        <authorList>
            <person name="de Groot N.N."/>
        </authorList>
    </citation>
    <scope>NUCLEOTIDE SEQUENCE [LARGE SCALE GENOMIC DNA]</scope>
    <source>
        <strain evidence="2 3">DSM 12271</strain>
    </source>
</reference>
<dbReference type="RefSeq" id="WP_090041677.1">
    <property type="nucleotide sequence ID" value="NZ_FOKI01000018.1"/>
</dbReference>
<keyword evidence="1" id="KW-0812">Transmembrane</keyword>
<name>A0A1I0Z746_9CLOT</name>
<feature type="transmembrane region" description="Helical" evidence="1">
    <location>
        <begin position="12"/>
        <end position="28"/>
    </location>
</feature>
<organism evidence="2 3">
    <name type="scientific">Clostridium frigidicarnis</name>
    <dbReference type="NCBI Taxonomy" id="84698"/>
    <lineage>
        <taxon>Bacteria</taxon>
        <taxon>Bacillati</taxon>
        <taxon>Bacillota</taxon>
        <taxon>Clostridia</taxon>
        <taxon>Eubacteriales</taxon>
        <taxon>Clostridiaceae</taxon>
        <taxon>Clostridium</taxon>
    </lineage>
</organism>
<sequence>MLIILKGNIDWICLLIEGIVFIYLYCIYRKNKHKNSNEVIITKRNVKIIIIILIVINIIFFISKIINILNLAL</sequence>
<dbReference type="EMBL" id="FOKI01000018">
    <property type="protein sequence ID" value="SFB21579.1"/>
    <property type="molecule type" value="Genomic_DNA"/>
</dbReference>
<keyword evidence="1" id="KW-0472">Membrane</keyword>
<dbReference type="Proteomes" id="UP000198619">
    <property type="component" value="Unassembled WGS sequence"/>
</dbReference>
<feature type="transmembrane region" description="Helical" evidence="1">
    <location>
        <begin position="48"/>
        <end position="69"/>
    </location>
</feature>
<evidence type="ECO:0000313" key="2">
    <source>
        <dbReference type="EMBL" id="SFB21579.1"/>
    </source>
</evidence>
<evidence type="ECO:0000313" key="3">
    <source>
        <dbReference type="Proteomes" id="UP000198619"/>
    </source>
</evidence>